<reference evidence="1" key="1">
    <citation type="submission" date="2018-02" db="EMBL/GenBank/DDBJ databases">
        <title>Rhizophora mucronata_Transcriptome.</title>
        <authorList>
            <person name="Meera S.P."/>
            <person name="Sreeshan A."/>
            <person name="Augustine A."/>
        </authorList>
    </citation>
    <scope>NUCLEOTIDE SEQUENCE</scope>
    <source>
        <tissue evidence="1">Leaf</tissue>
    </source>
</reference>
<proteinExistence type="predicted"/>
<protein>
    <submittedName>
        <fullName evidence="1">Uncharacterized protein</fullName>
    </submittedName>
</protein>
<evidence type="ECO:0000313" key="1">
    <source>
        <dbReference type="EMBL" id="MBX38503.1"/>
    </source>
</evidence>
<dbReference type="AlphaFoldDB" id="A0A2P2N7S0"/>
<name>A0A2P2N7S0_RHIMU</name>
<accession>A0A2P2N7S0</accession>
<sequence length="37" mass="4254">MEERRIMSLSCDKDAEIFGNSIKQVEGELELINGNQR</sequence>
<organism evidence="1">
    <name type="scientific">Rhizophora mucronata</name>
    <name type="common">Asiatic mangrove</name>
    <dbReference type="NCBI Taxonomy" id="61149"/>
    <lineage>
        <taxon>Eukaryota</taxon>
        <taxon>Viridiplantae</taxon>
        <taxon>Streptophyta</taxon>
        <taxon>Embryophyta</taxon>
        <taxon>Tracheophyta</taxon>
        <taxon>Spermatophyta</taxon>
        <taxon>Magnoliopsida</taxon>
        <taxon>eudicotyledons</taxon>
        <taxon>Gunneridae</taxon>
        <taxon>Pentapetalae</taxon>
        <taxon>rosids</taxon>
        <taxon>fabids</taxon>
        <taxon>Malpighiales</taxon>
        <taxon>Rhizophoraceae</taxon>
        <taxon>Rhizophora</taxon>
    </lineage>
</organism>
<dbReference type="EMBL" id="GGEC01058019">
    <property type="protein sequence ID" value="MBX38503.1"/>
    <property type="molecule type" value="Transcribed_RNA"/>
</dbReference>